<dbReference type="EMBL" id="JPOX01000010">
    <property type="protein sequence ID" value="KFX48976.1"/>
    <property type="molecule type" value="Genomic_DNA"/>
</dbReference>
<protein>
    <submittedName>
        <fullName evidence="2">Uncharacterized protein</fullName>
    </submittedName>
</protein>
<accession>A0A093VQR3</accession>
<proteinExistence type="predicted"/>
<comment type="caution">
    <text evidence="2">The sequence shown here is derived from an EMBL/GenBank/DDBJ whole genome shotgun (WGS) entry which is preliminary data.</text>
</comment>
<feature type="region of interest" description="Disordered" evidence="1">
    <location>
        <begin position="1"/>
        <end position="53"/>
    </location>
</feature>
<evidence type="ECO:0000313" key="2">
    <source>
        <dbReference type="EMBL" id="KFX48976.1"/>
    </source>
</evidence>
<dbReference type="HOGENOM" id="CLU_3070298_0_0_1"/>
<evidence type="ECO:0000256" key="1">
    <source>
        <dbReference type="SAM" id="MobiDB-lite"/>
    </source>
</evidence>
<dbReference type="AlphaFoldDB" id="A0A093VQR3"/>
<gene>
    <name evidence="2" type="ORF">GQ26_0100350</name>
</gene>
<name>A0A093VQR3_TALMA</name>
<reference evidence="2" key="1">
    <citation type="journal article" date="2014" name="PLoS Genet.">
        <title>Signature Gene Expression Reveals Novel Clues to the Molecular Mechanisms of Dimorphic Transition in Penicillium marneffei.</title>
        <authorList>
            <person name="Yang E."/>
            <person name="Wang G."/>
            <person name="Cai J."/>
            <person name="Woo P.C."/>
            <person name="Lau S.K."/>
            <person name="Yuen K.-Y."/>
            <person name="Chow W.-N."/>
            <person name="Lin X."/>
        </authorList>
    </citation>
    <scope>NUCLEOTIDE SEQUENCE [LARGE SCALE GENOMIC DNA]</scope>
    <source>
        <strain evidence="2">PM1</strain>
    </source>
</reference>
<organism evidence="2">
    <name type="scientific">Talaromyces marneffei PM1</name>
    <dbReference type="NCBI Taxonomy" id="1077442"/>
    <lineage>
        <taxon>Eukaryota</taxon>
        <taxon>Fungi</taxon>
        <taxon>Dikarya</taxon>
        <taxon>Ascomycota</taxon>
        <taxon>Pezizomycotina</taxon>
        <taxon>Eurotiomycetes</taxon>
        <taxon>Eurotiomycetidae</taxon>
        <taxon>Eurotiales</taxon>
        <taxon>Trichocomaceae</taxon>
        <taxon>Talaromyces</taxon>
        <taxon>Talaromyces sect. Talaromyces</taxon>
    </lineage>
</organism>
<sequence>MKSNSKELYSSHPDKMLRQTTSSNHTCIPRDIENTAFTLPRPSKSAKSYPNRN</sequence>